<evidence type="ECO:0000256" key="7">
    <source>
        <dbReference type="ARBA" id="ARBA00022946"/>
    </source>
</evidence>
<keyword evidence="8" id="KW-0689">Ribosomal protein</keyword>
<evidence type="ECO:0000313" key="19">
    <source>
        <dbReference type="Proteomes" id="UP001177744"/>
    </source>
</evidence>
<dbReference type="GO" id="GO:0006417">
    <property type="term" value="P:regulation of translation"/>
    <property type="evidence" value="ECO:0007669"/>
    <property type="project" value="UniProtKB-KW"/>
</dbReference>
<dbReference type="GO" id="GO:0043024">
    <property type="term" value="F:ribosomal small subunit binding"/>
    <property type="evidence" value="ECO:0007669"/>
    <property type="project" value="InterPro"/>
</dbReference>
<gene>
    <name evidence="18" type="ORF">QTO34_006416</name>
</gene>
<evidence type="ECO:0000256" key="4">
    <source>
        <dbReference type="ARBA" id="ARBA00022737"/>
    </source>
</evidence>
<dbReference type="GO" id="GO:0005840">
    <property type="term" value="C:ribosome"/>
    <property type="evidence" value="ECO:0007669"/>
    <property type="project" value="UniProtKB-KW"/>
</dbReference>
<evidence type="ECO:0000313" key="18">
    <source>
        <dbReference type="EMBL" id="KAK1332885.1"/>
    </source>
</evidence>
<dbReference type="GO" id="GO:0005739">
    <property type="term" value="C:mitochondrion"/>
    <property type="evidence" value="ECO:0007669"/>
    <property type="project" value="UniProtKB-SubCell"/>
</dbReference>
<sequence>MAAVASARWLRVRCRLCLPLTGRWTGACEPAPRCRFCSGSAALPKVEGTDVTGIEEVVIPKRKTWDKVAVLQALASTVNRDTTAVPYAFQDDPYLIPTSSVESRSFLLAKKSGENAAKFIINSHPKYFQKDIAEPHIPCLMPECFEPQLEDVSEAALKERIKLKKVKASVDMFDQLLQAGTTVSLETTNSLLDLLCYYGDQEPSAYYNVQQREKSEELEEATEENTMKSKKRAGQQFGVVWRAKNNAERIFALMPEKNAHSYCTMIRGMVKHRAPVQALNLYAELLNNRLHADVYTFNSLIEATAGMNEKFDEKWNNILELLNQMVAQKVKPNLQTFNTILKCLRRFHAFGKSPALQTLREMKAIGIEPSLATYHYIIQCFINMV</sequence>
<evidence type="ECO:0000259" key="17">
    <source>
        <dbReference type="Pfam" id="PF17177"/>
    </source>
</evidence>
<evidence type="ECO:0000256" key="5">
    <source>
        <dbReference type="ARBA" id="ARBA00022845"/>
    </source>
</evidence>
<dbReference type="Proteomes" id="UP001177744">
    <property type="component" value="Unassembled WGS sequence"/>
</dbReference>
<evidence type="ECO:0000256" key="16">
    <source>
        <dbReference type="PROSITE-ProRule" id="PRU00708"/>
    </source>
</evidence>
<dbReference type="FunFam" id="1.25.40.10:FF:001629">
    <property type="entry name" value="Pentatricopeptide repeat domain-containing protein 3, mitochondrial"/>
    <property type="match status" value="1"/>
</dbReference>
<keyword evidence="3" id="KW-0699">rRNA-binding</keyword>
<accession>A0AA40HLE3</accession>
<feature type="domain" description="PROP1-like PPR" evidence="17">
    <location>
        <begin position="276"/>
        <end position="384"/>
    </location>
</feature>
<dbReference type="InterPro" id="IPR037387">
    <property type="entry name" value="PTCD3"/>
</dbReference>
<keyword evidence="5" id="KW-0810">Translation regulation</keyword>
<dbReference type="Pfam" id="PF22330">
    <property type="entry name" value="Rib_mS39_PPR"/>
    <property type="match status" value="1"/>
</dbReference>
<organism evidence="18 19">
    <name type="scientific">Cnephaeus nilssonii</name>
    <name type="common">Northern bat</name>
    <name type="synonym">Eptesicus nilssonii</name>
    <dbReference type="NCBI Taxonomy" id="3371016"/>
    <lineage>
        <taxon>Eukaryota</taxon>
        <taxon>Metazoa</taxon>
        <taxon>Chordata</taxon>
        <taxon>Craniata</taxon>
        <taxon>Vertebrata</taxon>
        <taxon>Euteleostomi</taxon>
        <taxon>Mammalia</taxon>
        <taxon>Eutheria</taxon>
        <taxon>Laurasiatheria</taxon>
        <taxon>Chiroptera</taxon>
        <taxon>Yangochiroptera</taxon>
        <taxon>Vespertilionidae</taxon>
        <taxon>Cnephaeus</taxon>
    </lineage>
</organism>
<evidence type="ECO:0000256" key="1">
    <source>
        <dbReference type="ARBA" id="ARBA00004173"/>
    </source>
</evidence>
<keyword evidence="9" id="KW-0007">Acetylation</keyword>
<evidence type="ECO:0000256" key="14">
    <source>
        <dbReference type="ARBA" id="ARBA00075352"/>
    </source>
</evidence>
<comment type="caution">
    <text evidence="18">The sequence shown here is derived from an EMBL/GenBank/DDBJ whole genome shotgun (WGS) entry which is preliminary data.</text>
</comment>
<evidence type="ECO:0000256" key="8">
    <source>
        <dbReference type="ARBA" id="ARBA00022980"/>
    </source>
</evidence>
<evidence type="ECO:0000256" key="9">
    <source>
        <dbReference type="ARBA" id="ARBA00022990"/>
    </source>
</evidence>
<keyword evidence="19" id="KW-1185">Reference proteome</keyword>
<dbReference type="InterPro" id="IPR011990">
    <property type="entry name" value="TPR-like_helical_dom_sf"/>
</dbReference>
<dbReference type="InterPro" id="IPR002885">
    <property type="entry name" value="PPR_rpt"/>
</dbReference>
<proteinExistence type="inferred from homology"/>
<evidence type="ECO:0000256" key="6">
    <source>
        <dbReference type="ARBA" id="ARBA00022884"/>
    </source>
</evidence>
<dbReference type="PROSITE" id="PS51375">
    <property type="entry name" value="PPR"/>
    <property type="match status" value="1"/>
</dbReference>
<dbReference type="AlphaFoldDB" id="A0AA40HLE3"/>
<dbReference type="Pfam" id="PF17177">
    <property type="entry name" value="PPR_long"/>
    <property type="match status" value="1"/>
</dbReference>
<evidence type="ECO:0000256" key="11">
    <source>
        <dbReference type="ARBA" id="ARBA00023274"/>
    </source>
</evidence>
<dbReference type="GO" id="GO:0032543">
    <property type="term" value="P:mitochondrial translation"/>
    <property type="evidence" value="ECO:0007669"/>
    <property type="project" value="InterPro"/>
</dbReference>
<keyword evidence="11" id="KW-0687">Ribonucleoprotein</keyword>
<feature type="repeat" description="PPR" evidence="16">
    <location>
        <begin position="333"/>
        <end position="369"/>
    </location>
</feature>
<comment type="function">
    <text evidence="13">Mitochondrial RNA-binding protein that has a role in mitochondrial translation.</text>
</comment>
<evidence type="ECO:0000256" key="2">
    <source>
        <dbReference type="ARBA" id="ARBA00008551"/>
    </source>
</evidence>
<evidence type="ECO:0000256" key="12">
    <source>
        <dbReference type="ARBA" id="ARBA00035134"/>
    </source>
</evidence>
<keyword evidence="7" id="KW-0809">Transit peptide</keyword>
<dbReference type="GO" id="GO:1990904">
    <property type="term" value="C:ribonucleoprotein complex"/>
    <property type="evidence" value="ECO:0007669"/>
    <property type="project" value="UniProtKB-KW"/>
</dbReference>
<dbReference type="PANTHER" id="PTHR16276">
    <property type="entry name" value="PENTATRICOPEPTIDE REPEAT DOMAIN-CONTAINING PROTEIN 3"/>
    <property type="match status" value="1"/>
</dbReference>
<keyword evidence="10" id="KW-0496">Mitochondrion</keyword>
<evidence type="ECO:0000256" key="15">
    <source>
        <dbReference type="ARBA" id="ARBA00083155"/>
    </source>
</evidence>
<name>A0AA40HLE3_CNENI</name>
<evidence type="ECO:0000256" key="10">
    <source>
        <dbReference type="ARBA" id="ARBA00023128"/>
    </source>
</evidence>
<comment type="similarity">
    <text evidence="2">Belongs to the mitochondrion-specific ribosomal protein mS39 family.</text>
</comment>
<dbReference type="FunFam" id="1.25.40.10:FF:000457">
    <property type="entry name" value="Pentatricopeptide repeat domain-containing protein 3, mitochondrial"/>
    <property type="match status" value="1"/>
</dbReference>
<evidence type="ECO:0000256" key="13">
    <source>
        <dbReference type="ARBA" id="ARBA00059791"/>
    </source>
</evidence>
<dbReference type="Gene3D" id="1.25.40.10">
    <property type="entry name" value="Tetratricopeptide repeat domain"/>
    <property type="match status" value="2"/>
</dbReference>
<dbReference type="InterPro" id="IPR033443">
    <property type="entry name" value="PROP1-like_PPR_dom"/>
</dbReference>
<dbReference type="EMBL" id="JAULJE010000017">
    <property type="protein sequence ID" value="KAK1332885.1"/>
    <property type="molecule type" value="Genomic_DNA"/>
</dbReference>
<dbReference type="PANTHER" id="PTHR16276:SF1">
    <property type="entry name" value="SMALL RIBOSOMAL SUBUNIT PROTEIN MS39"/>
    <property type="match status" value="1"/>
</dbReference>
<protein>
    <recommendedName>
        <fullName evidence="12">Small ribosomal subunit protein mS39</fullName>
    </recommendedName>
    <alternativeName>
        <fullName evidence="14">28S ribosomal protein S39, mitochondrial</fullName>
    </alternativeName>
    <alternativeName>
        <fullName evidence="15">Pentatricopeptide repeat domain-containing protein 3, mitochondrial</fullName>
    </alternativeName>
</protein>
<evidence type="ECO:0000256" key="3">
    <source>
        <dbReference type="ARBA" id="ARBA00022730"/>
    </source>
</evidence>
<dbReference type="GO" id="GO:0019843">
    <property type="term" value="F:rRNA binding"/>
    <property type="evidence" value="ECO:0007669"/>
    <property type="project" value="UniProtKB-KW"/>
</dbReference>
<reference evidence="18" key="1">
    <citation type="submission" date="2023-06" db="EMBL/GenBank/DDBJ databases">
        <title>Reference genome for the Northern bat (Eptesicus nilssonii), a most northern bat species.</title>
        <authorList>
            <person name="Laine V.N."/>
            <person name="Pulliainen A.T."/>
            <person name="Lilley T.M."/>
        </authorList>
    </citation>
    <scope>NUCLEOTIDE SEQUENCE</scope>
    <source>
        <strain evidence="18">BLF_Eptnil</strain>
        <tissue evidence="18">Kidney</tissue>
    </source>
</reference>
<keyword evidence="4" id="KW-0677">Repeat</keyword>
<comment type="subcellular location">
    <subcellularLocation>
        <location evidence="1">Mitochondrion</location>
    </subcellularLocation>
</comment>
<dbReference type="InterPro" id="IPR055063">
    <property type="entry name" value="Rib_mS39_PPR"/>
</dbReference>
<keyword evidence="6" id="KW-0694">RNA-binding</keyword>